<dbReference type="EnsemblMetazoa" id="XM_028279086.2">
    <property type="protein sequence ID" value="XP_028134887.2"/>
    <property type="gene ID" value="LOC114329831"/>
</dbReference>
<keyword evidence="5 7" id="KW-0862">Zinc</keyword>
<dbReference type="InterPro" id="IPR001567">
    <property type="entry name" value="Pept_M3A_M3B_dom"/>
</dbReference>
<evidence type="ECO:0000256" key="5">
    <source>
        <dbReference type="ARBA" id="ARBA00022833"/>
    </source>
</evidence>
<dbReference type="InterPro" id="IPR034005">
    <property type="entry name" value="M3A_DCP"/>
</dbReference>
<dbReference type="Proteomes" id="UP001652700">
    <property type="component" value="Unplaced"/>
</dbReference>
<evidence type="ECO:0000256" key="6">
    <source>
        <dbReference type="ARBA" id="ARBA00023049"/>
    </source>
</evidence>
<dbReference type="SUPFAM" id="SSF55486">
    <property type="entry name" value="Metalloproteases ('zincins'), catalytic domain"/>
    <property type="match status" value="1"/>
</dbReference>
<comment type="similarity">
    <text evidence="1 7">Belongs to the peptidase M3 family.</text>
</comment>
<keyword evidence="4 7" id="KW-0378">Hydrolase</keyword>
<accession>A0ABM5IKG5</accession>
<proteinExistence type="inferred from homology"/>
<dbReference type="RefSeq" id="XP_028134887.2">
    <property type="nucleotide sequence ID" value="XM_028279086.2"/>
</dbReference>
<comment type="cofactor">
    <cofactor evidence="7">
        <name>Zn(2+)</name>
        <dbReference type="ChEBI" id="CHEBI:29105"/>
    </cofactor>
    <text evidence="7">Binds 1 zinc ion.</text>
</comment>
<evidence type="ECO:0000256" key="3">
    <source>
        <dbReference type="ARBA" id="ARBA00022723"/>
    </source>
</evidence>
<keyword evidence="2 7" id="KW-0645">Protease</keyword>
<reference evidence="9" key="1">
    <citation type="submission" date="2025-05" db="UniProtKB">
        <authorList>
            <consortium name="EnsemblMetazoa"/>
        </authorList>
    </citation>
    <scope>IDENTIFICATION</scope>
</reference>
<evidence type="ECO:0000313" key="10">
    <source>
        <dbReference type="Proteomes" id="UP001652700"/>
    </source>
</evidence>
<dbReference type="PANTHER" id="PTHR11804:SF83">
    <property type="entry name" value="LD37516P"/>
    <property type="match status" value="1"/>
</dbReference>
<evidence type="ECO:0000259" key="8">
    <source>
        <dbReference type="Pfam" id="PF01432"/>
    </source>
</evidence>
<sequence>MIFAQNWSRALLKRNILNSCRYQHGYIILVPEIGEDVDGKDSASKQTSNLPEFNNVTIENCRAAIAKQSLEFEEGVKNIEKEIESNPKGDIFQQIFKPLEVVGGPLDVTWGVSKTLYLGNSTLMPTSSYMAIHERARKARASKYNSKSIYSAVKTALNIKTERSSEESRILQKFATEGRLNGLELDSTKKVILSEYLNKLNKEKTLFRQKTEVSTKRFTQTISDPEIIKDIPKSVLKLLAIDPNNADNGPWKLNLQPYSYMPVMEYCSERDIRWNLWQALVSRGSKMGDSELSTSLHIEEIRMLRRDVAGILGFETFADMSLQTKMVKNTAEIKNILLSLLEVAKSAQDAEVKQLYDFAVENGFEDDKLELWDVPYWKRKQQQSLYAYSENDFKQYFPLKTVLSGLFRLCEKLFDIHIKERSGATVWHKDVKFYDIFEKHSSAPVAGFYFDPYARDQQKLKIENTGWMVAIQNKSTLTDRIPLASLIFNFDPCTGSKDSFLNFKEVKSLFHKFGNNLQHLLTRTNYSEVAGLSNVEWDAVEVCGYVLSHWLNNKSVIDSITSHCETGEKLPEDMYKSLVHTDKHMAGLDLCRDLYLASLDLELHTSKEFWLDIVKMLWPEHRNFTLHKIDVHLCSFTQIFSEEWAAAYYYHIWSRMIAADIYSAFYEVRSDEEQTKEVGRRFRNLFLALGGSVDPGQIFREFRGRDPSPKALLSSLGLKK</sequence>
<keyword evidence="3 7" id="KW-0479">Metal-binding</keyword>
<dbReference type="CDD" id="cd06456">
    <property type="entry name" value="M3A_DCP"/>
    <property type="match status" value="1"/>
</dbReference>
<evidence type="ECO:0000313" key="9">
    <source>
        <dbReference type="EnsemblMetazoa" id="XP_028134887.2"/>
    </source>
</evidence>
<organism evidence="9 10">
    <name type="scientific">Diabrotica virgifera virgifera</name>
    <name type="common">western corn rootworm</name>
    <dbReference type="NCBI Taxonomy" id="50390"/>
    <lineage>
        <taxon>Eukaryota</taxon>
        <taxon>Metazoa</taxon>
        <taxon>Ecdysozoa</taxon>
        <taxon>Arthropoda</taxon>
        <taxon>Hexapoda</taxon>
        <taxon>Insecta</taxon>
        <taxon>Pterygota</taxon>
        <taxon>Neoptera</taxon>
        <taxon>Endopterygota</taxon>
        <taxon>Coleoptera</taxon>
        <taxon>Polyphaga</taxon>
        <taxon>Cucujiformia</taxon>
        <taxon>Chrysomeloidea</taxon>
        <taxon>Chrysomelidae</taxon>
        <taxon>Galerucinae</taxon>
        <taxon>Diabroticina</taxon>
        <taxon>Diabroticites</taxon>
        <taxon>Diabrotica</taxon>
    </lineage>
</organism>
<evidence type="ECO:0000256" key="1">
    <source>
        <dbReference type="ARBA" id="ARBA00006040"/>
    </source>
</evidence>
<name>A0ABM5IKG5_DIAVI</name>
<dbReference type="InterPro" id="IPR045090">
    <property type="entry name" value="Pept_M3A_M3B"/>
</dbReference>
<dbReference type="GeneID" id="114329831"/>
<protein>
    <recommendedName>
        <fullName evidence="8">Peptidase M3A/M3B catalytic domain-containing protein</fullName>
    </recommendedName>
</protein>
<dbReference type="Gene3D" id="1.10.1370.10">
    <property type="entry name" value="Neurolysin, domain 3"/>
    <property type="match status" value="1"/>
</dbReference>
<keyword evidence="6 7" id="KW-0482">Metalloprotease</keyword>
<dbReference type="Pfam" id="PF01432">
    <property type="entry name" value="Peptidase_M3"/>
    <property type="match status" value="1"/>
</dbReference>
<dbReference type="Gene3D" id="3.40.390.10">
    <property type="entry name" value="Collagenase (Catalytic Domain)"/>
    <property type="match status" value="1"/>
</dbReference>
<evidence type="ECO:0000256" key="4">
    <source>
        <dbReference type="ARBA" id="ARBA00022801"/>
    </source>
</evidence>
<dbReference type="PANTHER" id="PTHR11804">
    <property type="entry name" value="PROTEASE M3 THIMET OLIGOPEPTIDASE-RELATED"/>
    <property type="match status" value="1"/>
</dbReference>
<feature type="domain" description="Peptidase M3A/M3B catalytic" evidence="8">
    <location>
        <begin position="263"/>
        <end position="717"/>
    </location>
</feature>
<evidence type="ECO:0000256" key="2">
    <source>
        <dbReference type="ARBA" id="ARBA00022670"/>
    </source>
</evidence>
<keyword evidence="10" id="KW-1185">Reference proteome</keyword>
<dbReference type="InterPro" id="IPR024077">
    <property type="entry name" value="Neurolysin/TOP_dom2"/>
</dbReference>
<evidence type="ECO:0000256" key="7">
    <source>
        <dbReference type="RuleBase" id="RU003435"/>
    </source>
</evidence>
<dbReference type="InterPro" id="IPR024079">
    <property type="entry name" value="MetalloPept_cat_dom_sf"/>
</dbReference>
<dbReference type="Gene3D" id="1.10.1370.40">
    <property type="match status" value="1"/>
</dbReference>